<dbReference type="InterPro" id="IPR011257">
    <property type="entry name" value="DNA_glycosylase"/>
</dbReference>
<reference evidence="17 18" key="1">
    <citation type="submission" date="2016-10" db="EMBL/GenBank/DDBJ databases">
        <authorList>
            <person name="de Groot N.N."/>
        </authorList>
    </citation>
    <scope>NUCLEOTIDE SEQUENCE [LARGE SCALE GENOMIC DNA]</scope>
    <source>
        <strain evidence="17 18">A52C2</strain>
    </source>
</reference>
<dbReference type="PANTHER" id="PTHR42944">
    <property type="entry name" value="ADENINE DNA GLYCOSYLASE"/>
    <property type="match status" value="1"/>
</dbReference>
<dbReference type="GO" id="GO:0046872">
    <property type="term" value="F:metal ion binding"/>
    <property type="evidence" value="ECO:0007669"/>
    <property type="project" value="UniProtKB-UniRule"/>
</dbReference>
<evidence type="ECO:0000313" key="18">
    <source>
        <dbReference type="Proteomes" id="UP000199647"/>
    </source>
</evidence>
<dbReference type="GO" id="GO:0000701">
    <property type="term" value="F:purine-specific mismatch base pair DNA N-glycosylase activity"/>
    <property type="evidence" value="ECO:0007669"/>
    <property type="project" value="UniProtKB-EC"/>
</dbReference>
<keyword evidence="10 14" id="KW-0408">Iron</keyword>
<evidence type="ECO:0000256" key="3">
    <source>
        <dbReference type="ARBA" id="ARBA00008343"/>
    </source>
</evidence>
<evidence type="ECO:0000313" key="17">
    <source>
        <dbReference type="EMBL" id="SEP66804.1"/>
    </source>
</evidence>
<dbReference type="FunFam" id="1.10.340.30:FF:000002">
    <property type="entry name" value="Adenine DNA glycosylase"/>
    <property type="match status" value="1"/>
</dbReference>
<evidence type="ECO:0000256" key="5">
    <source>
        <dbReference type="ARBA" id="ARBA00022023"/>
    </source>
</evidence>
<evidence type="ECO:0000259" key="16">
    <source>
        <dbReference type="SMART" id="SM00478"/>
    </source>
</evidence>
<dbReference type="GO" id="GO:0032357">
    <property type="term" value="F:oxidized purine DNA binding"/>
    <property type="evidence" value="ECO:0007669"/>
    <property type="project" value="TreeGrafter"/>
</dbReference>
<dbReference type="GO" id="GO:0006298">
    <property type="term" value="P:mismatch repair"/>
    <property type="evidence" value="ECO:0007669"/>
    <property type="project" value="TreeGrafter"/>
</dbReference>
<keyword evidence="12" id="KW-0234">DNA repair</keyword>
<evidence type="ECO:0000256" key="10">
    <source>
        <dbReference type="ARBA" id="ARBA00023004"/>
    </source>
</evidence>
<evidence type="ECO:0000256" key="15">
    <source>
        <dbReference type="SAM" id="MobiDB-lite"/>
    </source>
</evidence>
<dbReference type="Proteomes" id="UP000199647">
    <property type="component" value="Unassembled WGS sequence"/>
</dbReference>
<dbReference type="CDD" id="cd00056">
    <property type="entry name" value="ENDO3c"/>
    <property type="match status" value="1"/>
</dbReference>
<dbReference type="SMART" id="SM00478">
    <property type="entry name" value="ENDO3c"/>
    <property type="match status" value="1"/>
</dbReference>
<dbReference type="PANTHER" id="PTHR42944:SF1">
    <property type="entry name" value="ADENINE DNA GLYCOSYLASE"/>
    <property type="match status" value="1"/>
</dbReference>
<dbReference type="InterPro" id="IPR044298">
    <property type="entry name" value="MIG/MutY"/>
</dbReference>
<dbReference type="STRING" id="1855383.SAMN05216548_101219"/>
<dbReference type="InterPro" id="IPR023170">
    <property type="entry name" value="HhH_base_excis_C"/>
</dbReference>
<protein>
    <recommendedName>
        <fullName evidence="5 14">Adenine DNA glycosylase</fullName>
        <ecNumber evidence="4 14">3.2.2.31</ecNumber>
    </recommendedName>
</protein>
<dbReference type="EMBL" id="FOFG01000001">
    <property type="protein sequence ID" value="SEP66804.1"/>
    <property type="molecule type" value="Genomic_DNA"/>
</dbReference>
<comment type="catalytic activity">
    <reaction evidence="1 14">
        <text>Hydrolyzes free adenine bases from 7,8-dihydro-8-oxoguanine:adenine mismatched double-stranded DNA, leaving an apurinic site.</text>
        <dbReference type="EC" id="3.2.2.31"/>
    </reaction>
</comment>
<dbReference type="GO" id="GO:0035485">
    <property type="term" value="F:adenine/guanine mispair binding"/>
    <property type="evidence" value="ECO:0007669"/>
    <property type="project" value="TreeGrafter"/>
</dbReference>
<dbReference type="NCBIfam" id="TIGR01084">
    <property type="entry name" value="mutY"/>
    <property type="match status" value="1"/>
</dbReference>
<name>A0A1H8ZR29_9HYPH</name>
<evidence type="ECO:0000256" key="13">
    <source>
        <dbReference type="ARBA" id="ARBA00023295"/>
    </source>
</evidence>
<comment type="cofactor">
    <cofactor evidence="14">
        <name>[4Fe-4S] cluster</name>
        <dbReference type="ChEBI" id="CHEBI:49883"/>
    </cofactor>
    <text evidence="14">Binds 1 [4Fe-4S] cluster.</text>
</comment>
<feature type="region of interest" description="Disordered" evidence="15">
    <location>
        <begin position="1"/>
        <end position="22"/>
    </location>
</feature>
<dbReference type="Gene3D" id="1.10.1670.10">
    <property type="entry name" value="Helix-hairpin-Helix base-excision DNA repair enzymes (C-terminal)"/>
    <property type="match status" value="1"/>
</dbReference>
<keyword evidence="6" id="KW-0004">4Fe-4S</keyword>
<keyword evidence="8 14" id="KW-0227">DNA damage</keyword>
<evidence type="ECO:0000256" key="12">
    <source>
        <dbReference type="ARBA" id="ARBA00023204"/>
    </source>
</evidence>
<accession>A0A1H8ZR29</accession>
<dbReference type="Pfam" id="PF00730">
    <property type="entry name" value="HhH-GPD"/>
    <property type="match status" value="1"/>
</dbReference>
<evidence type="ECO:0000256" key="7">
    <source>
        <dbReference type="ARBA" id="ARBA00022723"/>
    </source>
</evidence>
<evidence type="ECO:0000256" key="14">
    <source>
        <dbReference type="RuleBase" id="RU365096"/>
    </source>
</evidence>
<dbReference type="RefSeq" id="WP_092494740.1">
    <property type="nucleotide sequence ID" value="NZ_FOFG01000001.1"/>
</dbReference>
<evidence type="ECO:0000256" key="8">
    <source>
        <dbReference type="ARBA" id="ARBA00022763"/>
    </source>
</evidence>
<dbReference type="SUPFAM" id="SSF55811">
    <property type="entry name" value="Nudix"/>
    <property type="match status" value="1"/>
</dbReference>
<dbReference type="GO" id="GO:0006284">
    <property type="term" value="P:base-excision repair"/>
    <property type="evidence" value="ECO:0007669"/>
    <property type="project" value="UniProtKB-UniRule"/>
</dbReference>
<evidence type="ECO:0000256" key="4">
    <source>
        <dbReference type="ARBA" id="ARBA00012045"/>
    </source>
</evidence>
<comment type="function">
    <text evidence="2">Adenine glycosylase active on G-A mispairs. MutY also corrects error-prone DNA synthesis past GO lesions which are due to the oxidatively damaged form of guanine: 7,8-dihydro-8-oxoguanine (8-oxo-dGTP).</text>
</comment>
<keyword evidence="9" id="KW-0378">Hydrolase</keyword>
<evidence type="ECO:0000256" key="11">
    <source>
        <dbReference type="ARBA" id="ARBA00023014"/>
    </source>
</evidence>
<dbReference type="SUPFAM" id="SSF48150">
    <property type="entry name" value="DNA-glycosylase"/>
    <property type="match status" value="1"/>
</dbReference>
<dbReference type="InterPro" id="IPR005760">
    <property type="entry name" value="A/G_AdeGlyc_MutY"/>
</dbReference>
<comment type="similarity">
    <text evidence="3 14">Belongs to the Nth/MutY family.</text>
</comment>
<gene>
    <name evidence="17" type="ORF">SAMN05216548_101219</name>
</gene>
<dbReference type="Gene3D" id="3.90.79.10">
    <property type="entry name" value="Nucleoside Triphosphate Pyrophosphohydrolase"/>
    <property type="match status" value="1"/>
</dbReference>
<keyword evidence="18" id="KW-1185">Reference proteome</keyword>
<dbReference type="GO" id="GO:0051539">
    <property type="term" value="F:4 iron, 4 sulfur cluster binding"/>
    <property type="evidence" value="ECO:0007669"/>
    <property type="project" value="UniProtKB-UniRule"/>
</dbReference>
<dbReference type="AlphaFoldDB" id="A0A1H8ZR29"/>
<dbReference type="EC" id="3.2.2.31" evidence="4 14"/>
<dbReference type="OrthoDB" id="9802365at2"/>
<keyword evidence="13 14" id="KW-0326">Glycosidase</keyword>
<feature type="region of interest" description="Disordered" evidence="15">
    <location>
        <begin position="366"/>
        <end position="390"/>
    </location>
</feature>
<evidence type="ECO:0000256" key="1">
    <source>
        <dbReference type="ARBA" id="ARBA00000843"/>
    </source>
</evidence>
<dbReference type="GO" id="GO:0034039">
    <property type="term" value="F:8-oxo-7,8-dihydroguanine DNA N-glycosylase activity"/>
    <property type="evidence" value="ECO:0007669"/>
    <property type="project" value="TreeGrafter"/>
</dbReference>
<dbReference type="CDD" id="cd03431">
    <property type="entry name" value="NUDIX_DNA_Glycosylase_C-MutY"/>
    <property type="match status" value="1"/>
</dbReference>
<keyword evidence="7" id="KW-0479">Metal-binding</keyword>
<organism evidence="17 18">
    <name type="scientific">Faunimonas pinastri</name>
    <dbReference type="NCBI Taxonomy" id="1855383"/>
    <lineage>
        <taxon>Bacteria</taxon>
        <taxon>Pseudomonadati</taxon>
        <taxon>Pseudomonadota</taxon>
        <taxon>Alphaproteobacteria</taxon>
        <taxon>Hyphomicrobiales</taxon>
        <taxon>Afifellaceae</taxon>
        <taxon>Faunimonas</taxon>
    </lineage>
</organism>
<proteinExistence type="inferred from homology"/>
<evidence type="ECO:0000256" key="2">
    <source>
        <dbReference type="ARBA" id="ARBA00002933"/>
    </source>
</evidence>
<evidence type="ECO:0000256" key="6">
    <source>
        <dbReference type="ARBA" id="ARBA00022485"/>
    </source>
</evidence>
<keyword evidence="11" id="KW-0411">Iron-sulfur</keyword>
<sequence>MNPTLAEARSRGKPSPPPPPPKAADLLSWYDRHARALPWRIGPAARRAGERADPYRIWLSEVMLQQTTVKAVAPYFLKFTTRWPTVGDLATAAETDVMAAWAGLGYYSRARNLHACARTVAEQHGGAFPPNAADLSTLPGIGAYTSAAIAAIAFDEPIAVVDGNVERVISRVFEVGEPLPAAKAGIRALLQPLVPQDRPGEFAEATMDLGATICTPRKPACILCPWSANCRAHLAGEEEAYPVKAAKKERPVRRGLAFVARRTDGALLLRRREGRGLLGGMTEVPGSDWTARSDGEAVQPPLGVDWQEVAGTVEHTFTHFHLILTVHRAEIDRDVPAPDGTWWSPVADTPDEALPSLMKKAIEAAYPGATRPRPSQSPLADRAATNRKAK</sequence>
<dbReference type="InterPro" id="IPR015797">
    <property type="entry name" value="NUDIX_hydrolase-like_dom_sf"/>
</dbReference>
<dbReference type="Gene3D" id="1.10.340.30">
    <property type="entry name" value="Hypothetical protein, domain 2"/>
    <property type="match status" value="1"/>
</dbReference>
<evidence type="ECO:0000256" key="9">
    <source>
        <dbReference type="ARBA" id="ARBA00022801"/>
    </source>
</evidence>
<dbReference type="InterPro" id="IPR003265">
    <property type="entry name" value="HhH-GPD_domain"/>
</dbReference>
<dbReference type="InterPro" id="IPR029119">
    <property type="entry name" value="MutY_C"/>
</dbReference>
<dbReference type="InterPro" id="IPR004035">
    <property type="entry name" value="Endouclease-III_FeS-bd_BS"/>
</dbReference>
<dbReference type="Pfam" id="PF14815">
    <property type="entry name" value="NUDIX_4"/>
    <property type="match status" value="1"/>
</dbReference>
<dbReference type="PROSITE" id="PS00764">
    <property type="entry name" value="ENDONUCLEASE_III_1"/>
    <property type="match status" value="1"/>
</dbReference>
<feature type="domain" description="HhH-GPD" evidence="16">
    <location>
        <begin position="63"/>
        <end position="212"/>
    </location>
</feature>